<feature type="region of interest" description="Disordered" evidence="2">
    <location>
        <begin position="336"/>
        <end position="356"/>
    </location>
</feature>
<feature type="compositionally biased region" description="Polar residues" evidence="2">
    <location>
        <begin position="73"/>
        <end position="83"/>
    </location>
</feature>
<sequence length="356" mass="39410">MTRTKRAARKKKWRRLLLLGGIACLLAVGGYGAYVYVSLQETAKSMYVPIRTQKSLASSAPPASSGQQPLHRQAQSSLPQQESVPAEAQEPFTVLLLGIDERENDKGRSDVILVLTVNPQAKSALLVSIPRDTRTQMAQTKTMDKINHAYAFGGLQQAVDTVEQFIATPVDYVVAANMEGFAGIIDTLGGVEVDNQLAFTYADYHFPLGPIQLDGKQALVYARMRYEDPRGDLGRNERQQLILKALMQKKAALASPATLNGVLETMAKYVKTNMTFADMKRLVQNYSTAVSSVETIRMEGKGQLINGIYYYIVSPEERKKLIERLSAFRKLAEPAHSQLPNQVSDSLEGRRGEQNE</sequence>
<dbReference type="Proteomes" id="UP000276178">
    <property type="component" value="Unassembled WGS sequence"/>
</dbReference>
<feature type="region of interest" description="Disordered" evidence="2">
    <location>
        <begin position="57"/>
        <end position="86"/>
    </location>
</feature>
<dbReference type="AlphaFoldDB" id="A0A3M8B999"/>
<feature type="compositionally biased region" description="Basic and acidic residues" evidence="2">
    <location>
        <begin position="347"/>
        <end position="356"/>
    </location>
</feature>
<protein>
    <recommendedName>
        <fullName evidence="3">Cell envelope-related transcriptional attenuator domain-containing protein</fullName>
    </recommendedName>
</protein>
<dbReference type="Gene3D" id="3.40.630.190">
    <property type="entry name" value="LCP protein"/>
    <property type="match status" value="1"/>
</dbReference>
<dbReference type="PANTHER" id="PTHR33392:SF6">
    <property type="entry name" value="POLYISOPRENYL-TEICHOIC ACID--PEPTIDOGLYCAN TEICHOIC ACID TRANSFERASE TAGU"/>
    <property type="match status" value="1"/>
</dbReference>
<dbReference type="NCBIfam" id="TIGR00350">
    <property type="entry name" value="lytR_cpsA_psr"/>
    <property type="match status" value="1"/>
</dbReference>
<dbReference type="InterPro" id="IPR050922">
    <property type="entry name" value="LytR/CpsA/Psr_CW_biosynth"/>
</dbReference>
<dbReference type="RefSeq" id="WP_005828420.1">
    <property type="nucleotide sequence ID" value="NZ_BJOD01000025.1"/>
</dbReference>
<dbReference type="OrthoDB" id="27330at2"/>
<dbReference type="InterPro" id="IPR004474">
    <property type="entry name" value="LytR_CpsA_psr"/>
</dbReference>
<evidence type="ECO:0000313" key="4">
    <source>
        <dbReference type="EMBL" id="RNB60041.1"/>
    </source>
</evidence>
<feature type="compositionally biased region" description="Low complexity" evidence="2">
    <location>
        <begin position="57"/>
        <end position="69"/>
    </location>
</feature>
<evidence type="ECO:0000313" key="5">
    <source>
        <dbReference type="Proteomes" id="UP000276178"/>
    </source>
</evidence>
<dbReference type="Pfam" id="PF03816">
    <property type="entry name" value="LytR_cpsA_psr"/>
    <property type="match status" value="1"/>
</dbReference>
<dbReference type="GeneID" id="82810562"/>
<feature type="domain" description="Cell envelope-related transcriptional attenuator" evidence="3">
    <location>
        <begin position="108"/>
        <end position="250"/>
    </location>
</feature>
<reference evidence="4 5" key="1">
    <citation type="submission" date="2018-10" db="EMBL/GenBank/DDBJ databases">
        <title>Phylogenomics of Brevibacillus.</title>
        <authorList>
            <person name="Dunlap C."/>
        </authorList>
    </citation>
    <scope>NUCLEOTIDE SEQUENCE [LARGE SCALE GENOMIC DNA]</scope>
    <source>
        <strain evidence="4 5">NRRL NRS 1219</strain>
    </source>
</reference>
<accession>A0A3M8B999</accession>
<dbReference type="PANTHER" id="PTHR33392">
    <property type="entry name" value="POLYISOPRENYL-TEICHOIC ACID--PEPTIDOGLYCAN TEICHOIC ACID TRANSFERASE TAGU"/>
    <property type="match status" value="1"/>
</dbReference>
<evidence type="ECO:0000259" key="3">
    <source>
        <dbReference type="Pfam" id="PF03816"/>
    </source>
</evidence>
<comment type="caution">
    <text evidence="4">The sequence shown here is derived from an EMBL/GenBank/DDBJ whole genome shotgun (WGS) entry which is preliminary data.</text>
</comment>
<evidence type="ECO:0000256" key="2">
    <source>
        <dbReference type="SAM" id="MobiDB-lite"/>
    </source>
</evidence>
<name>A0A3M8B999_9BACL</name>
<evidence type="ECO:0000256" key="1">
    <source>
        <dbReference type="ARBA" id="ARBA00006068"/>
    </source>
</evidence>
<dbReference type="EMBL" id="RHHN01000010">
    <property type="protein sequence ID" value="RNB60041.1"/>
    <property type="molecule type" value="Genomic_DNA"/>
</dbReference>
<comment type="similarity">
    <text evidence="1">Belongs to the LytR/CpsA/Psr (LCP) family.</text>
</comment>
<gene>
    <name evidence="4" type="ORF">EB820_03450</name>
</gene>
<proteinExistence type="inferred from homology"/>
<organism evidence="4 5">
    <name type="scientific">Brevibacillus agri</name>
    <dbReference type="NCBI Taxonomy" id="51101"/>
    <lineage>
        <taxon>Bacteria</taxon>
        <taxon>Bacillati</taxon>
        <taxon>Bacillota</taxon>
        <taxon>Bacilli</taxon>
        <taxon>Bacillales</taxon>
        <taxon>Paenibacillaceae</taxon>
        <taxon>Brevibacillus</taxon>
    </lineage>
</organism>